<keyword evidence="1" id="KW-1133">Transmembrane helix</keyword>
<organism evidence="2 3">
    <name type="scientific">Cellulomonas oligotrophica</name>
    <dbReference type="NCBI Taxonomy" id="931536"/>
    <lineage>
        <taxon>Bacteria</taxon>
        <taxon>Bacillati</taxon>
        <taxon>Actinomycetota</taxon>
        <taxon>Actinomycetes</taxon>
        <taxon>Micrococcales</taxon>
        <taxon>Cellulomonadaceae</taxon>
        <taxon>Cellulomonas</taxon>
    </lineage>
</organism>
<evidence type="ECO:0000313" key="3">
    <source>
        <dbReference type="Proteomes" id="UP000577956"/>
    </source>
</evidence>
<feature type="transmembrane region" description="Helical" evidence="1">
    <location>
        <begin position="77"/>
        <end position="95"/>
    </location>
</feature>
<sequence length="113" mass="11400">MRGPVWVVAAAGLVLGFAAAQVTGLRWLGGAVLLAAGAWCVVRAWPRVGPARTVLVVAVALVAFVASHLAADVVGPWASVLTAAAVLGATTWWVVDRARPRVGGGGQAPVTGR</sequence>
<gene>
    <name evidence="2" type="ORF">BKA21_003455</name>
</gene>
<proteinExistence type="predicted"/>
<evidence type="ECO:0000313" key="2">
    <source>
        <dbReference type="EMBL" id="NYD87906.1"/>
    </source>
</evidence>
<evidence type="ECO:0000256" key="1">
    <source>
        <dbReference type="SAM" id="Phobius"/>
    </source>
</evidence>
<protein>
    <submittedName>
        <fullName evidence="2">CHASE2 domain-containing sensor protein</fullName>
    </submittedName>
</protein>
<dbReference type="AlphaFoldDB" id="A0A7Y9JZG4"/>
<accession>A0A7Y9JZG4</accession>
<dbReference type="RefSeq" id="WP_140460209.1">
    <property type="nucleotide sequence ID" value="NZ_BAABFI010000013.1"/>
</dbReference>
<dbReference type="EMBL" id="JACCBK010000001">
    <property type="protein sequence ID" value="NYD87906.1"/>
    <property type="molecule type" value="Genomic_DNA"/>
</dbReference>
<keyword evidence="1" id="KW-0472">Membrane</keyword>
<reference evidence="2 3" key="1">
    <citation type="submission" date="2020-07" db="EMBL/GenBank/DDBJ databases">
        <title>Sequencing the genomes of 1000 actinobacteria strains.</title>
        <authorList>
            <person name="Klenk H.-P."/>
        </authorList>
    </citation>
    <scope>NUCLEOTIDE SEQUENCE [LARGE SCALE GENOMIC DNA]</scope>
    <source>
        <strain evidence="2 3">DSM 24482</strain>
    </source>
</reference>
<keyword evidence="1" id="KW-0812">Transmembrane</keyword>
<name>A0A7Y9JZG4_9CELL</name>
<dbReference type="Proteomes" id="UP000577956">
    <property type="component" value="Unassembled WGS sequence"/>
</dbReference>
<feature type="transmembrane region" description="Helical" evidence="1">
    <location>
        <begin position="53"/>
        <end position="71"/>
    </location>
</feature>
<comment type="caution">
    <text evidence="2">The sequence shown here is derived from an EMBL/GenBank/DDBJ whole genome shotgun (WGS) entry which is preliminary data.</text>
</comment>